<dbReference type="SUPFAM" id="SSF48452">
    <property type="entry name" value="TPR-like"/>
    <property type="match status" value="1"/>
</dbReference>
<feature type="region of interest" description="Disordered" evidence="4">
    <location>
        <begin position="189"/>
        <end position="226"/>
    </location>
</feature>
<sequence>MLKSFASLSTDLLCCSSRNLLIAGSLVFMAGTFDIASTNRALAQQRSEQEDSVREFSVQESSGREISGREISGREISGIVPSGPSHSGQLPNSQAMPVSELNAAEAAAQFDRCFKDASEALRNGRYGDAERLYRKAIILAGRFGESDKRYGKAFGDLGRLLTMRARFDEAEPLLEEELHSIKCREHFRSSGGGAQGSWQSTSFNGDESRSGSVASAGTEISSSVDSSPGTATNIGIAANTGVAANIGTGATAQSDYKELIPAMSSLASFYLNYGSESKAEPLASELLSLIDGRLGEYREATSGNITLKNGQPLTGWAGSAASTMINPVVEWAIALDAVAGDLRNKGKLDMAERCYNVALEVKETVLGKEHLSLANSFDNLAAISQERGDMRQAQQYYSYALETTERILPKSNPQVYSRLDRLAKCFLKENKLAEAEALYMKAQSFWEENSRNGSEARAAYALGNVYMLEKKYQEAQPYLANALKLAEEFYGPDSIALVPFLNRYADLLYYQGQDGPRQELKARACAISGTPL</sequence>
<evidence type="ECO:0000256" key="2">
    <source>
        <dbReference type="ARBA" id="ARBA00022803"/>
    </source>
</evidence>
<evidence type="ECO:0000256" key="3">
    <source>
        <dbReference type="PROSITE-ProRule" id="PRU00339"/>
    </source>
</evidence>
<protein>
    <submittedName>
        <fullName evidence="5">Tetratricopeptide repeat protein</fullName>
    </submittedName>
</protein>
<gene>
    <name evidence="5" type="ORF">J0M35_09015</name>
</gene>
<evidence type="ECO:0000313" key="6">
    <source>
        <dbReference type="Proteomes" id="UP000664277"/>
    </source>
</evidence>
<accession>A0A8J7PF22</accession>
<feature type="repeat" description="TPR" evidence="3">
    <location>
        <begin position="456"/>
        <end position="489"/>
    </location>
</feature>
<feature type="compositionally biased region" description="Polar residues" evidence="4">
    <location>
        <begin position="84"/>
        <end position="94"/>
    </location>
</feature>
<proteinExistence type="predicted"/>
<name>A0A8J7PF22_9BACT</name>
<dbReference type="PANTHER" id="PTHR45641">
    <property type="entry name" value="TETRATRICOPEPTIDE REPEAT PROTEIN (AFU_ORTHOLOGUE AFUA_6G03870)"/>
    <property type="match status" value="1"/>
</dbReference>
<evidence type="ECO:0000313" key="5">
    <source>
        <dbReference type="EMBL" id="MBN8660488.1"/>
    </source>
</evidence>
<feature type="compositionally biased region" description="Polar residues" evidence="4">
    <location>
        <begin position="210"/>
        <end position="226"/>
    </location>
</feature>
<evidence type="ECO:0000256" key="1">
    <source>
        <dbReference type="ARBA" id="ARBA00022737"/>
    </source>
</evidence>
<feature type="compositionally biased region" description="Basic and acidic residues" evidence="4">
    <location>
        <begin position="62"/>
        <end position="73"/>
    </location>
</feature>
<reference evidence="5" key="1">
    <citation type="submission" date="2021-02" db="EMBL/GenBank/DDBJ databases">
        <title>Genome-Resolved Metagenomics of a Microbial Community Performing Photosynthetic Biological Nutrient Removal.</title>
        <authorList>
            <person name="Mcdaniel E.A."/>
        </authorList>
    </citation>
    <scope>NUCLEOTIDE SEQUENCE</scope>
    <source>
        <strain evidence="5">UWPOB_OBS1</strain>
    </source>
</reference>
<dbReference type="SMART" id="SM00028">
    <property type="entry name" value="TPR"/>
    <property type="match status" value="5"/>
</dbReference>
<keyword evidence="1" id="KW-0677">Repeat</keyword>
<dbReference type="Gene3D" id="1.25.40.10">
    <property type="entry name" value="Tetratricopeptide repeat domain"/>
    <property type="match status" value="3"/>
</dbReference>
<evidence type="ECO:0000256" key="4">
    <source>
        <dbReference type="SAM" id="MobiDB-lite"/>
    </source>
</evidence>
<keyword evidence="2 3" id="KW-0802">TPR repeat</keyword>
<dbReference type="InterPro" id="IPR019734">
    <property type="entry name" value="TPR_rpt"/>
</dbReference>
<comment type="caution">
    <text evidence="5">The sequence shown here is derived from an EMBL/GenBank/DDBJ whole genome shotgun (WGS) entry which is preliminary data.</text>
</comment>
<dbReference type="EMBL" id="JAFLCK010000011">
    <property type="protein sequence ID" value="MBN8660488.1"/>
    <property type="molecule type" value="Genomic_DNA"/>
</dbReference>
<dbReference type="AlphaFoldDB" id="A0A8J7PF22"/>
<dbReference type="Proteomes" id="UP000664277">
    <property type="component" value="Unassembled WGS sequence"/>
</dbReference>
<organism evidence="5 6">
    <name type="scientific">Candidatus Obscuribacter phosphatis</name>
    <dbReference type="NCBI Taxonomy" id="1906157"/>
    <lineage>
        <taxon>Bacteria</taxon>
        <taxon>Bacillati</taxon>
        <taxon>Candidatus Melainabacteria</taxon>
        <taxon>Candidatus Obscuribacterales</taxon>
        <taxon>Candidatus Obscuribacteraceae</taxon>
        <taxon>Candidatus Obscuribacter</taxon>
    </lineage>
</organism>
<dbReference type="PROSITE" id="PS50005">
    <property type="entry name" value="TPR"/>
    <property type="match status" value="1"/>
</dbReference>
<dbReference type="InterPro" id="IPR011990">
    <property type="entry name" value="TPR-like_helical_dom_sf"/>
</dbReference>
<dbReference type="Pfam" id="PF13424">
    <property type="entry name" value="TPR_12"/>
    <property type="match status" value="2"/>
</dbReference>
<feature type="region of interest" description="Disordered" evidence="4">
    <location>
        <begin position="46"/>
        <end position="94"/>
    </location>
</feature>
<dbReference type="PANTHER" id="PTHR45641:SF19">
    <property type="entry name" value="NEPHROCYSTIN-3"/>
    <property type="match status" value="1"/>
</dbReference>